<evidence type="ECO:0000256" key="5">
    <source>
        <dbReference type="ARBA" id="ARBA00022825"/>
    </source>
</evidence>
<dbReference type="GO" id="GO:0004252">
    <property type="term" value="F:serine-type endopeptidase activity"/>
    <property type="evidence" value="ECO:0007669"/>
    <property type="project" value="UniProtKB-UniRule"/>
</dbReference>
<dbReference type="SUPFAM" id="SSF52743">
    <property type="entry name" value="Subtilisin-like"/>
    <property type="match status" value="1"/>
</dbReference>
<keyword evidence="2 8" id="KW-0645">Protease</keyword>
<reference evidence="12" key="1">
    <citation type="journal article" date="2013" name="Diversity">
        <title>Genome Sequence of Dickeya solani, a New soft Rot Pathogen of Potato, Suggests its Emergence May Be Related to a Novel Combination of Non-Ribosomal Peptide/Polyketide Synthetase Clusters.</title>
        <authorList>
            <person name="Garlant L."/>
            <person name="Koskinen P."/>
            <person name="Rouhiainen L."/>
            <person name="Laine P."/>
            <person name="Paulin L."/>
            <person name="Auvinen P."/>
            <person name="Holm L."/>
            <person name="Pirhonen M."/>
        </authorList>
    </citation>
    <scope>NUCLEOTIDE SEQUENCE [LARGE SCALE GENOMIC DNA]</scope>
    <source>
        <strain evidence="12">D s0432-1</strain>
    </source>
</reference>
<dbReference type="SUPFAM" id="SSF54897">
    <property type="entry name" value="Protease propeptides/inhibitors"/>
    <property type="match status" value="1"/>
</dbReference>
<protein>
    <submittedName>
        <fullName evidence="11">Secreted protease, subtilase family</fullName>
    </submittedName>
</protein>
<dbReference type="AlphaFoldDB" id="A0AAV3KBW2"/>
<feature type="active site" description="Charge relay system" evidence="8">
    <location>
        <position position="275"/>
    </location>
</feature>
<evidence type="ECO:0000256" key="7">
    <source>
        <dbReference type="ARBA" id="ARBA00023145"/>
    </source>
</evidence>
<evidence type="ECO:0000256" key="4">
    <source>
        <dbReference type="ARBA" id="ARBA00022801"/>
    </source>
</evidence>
<feature type="domain" description="Peptidase S53" evidence="10">
    <location>
        <begin position="191"/>
        <end position="612"/>
    </location>
</feature>
<comment type="cofactor">
    <cofactor evidence="1">
        <name>Ca(2+)</name>
        <dbReference type="ChEBI" id="CHEBI:29108"/>
    </cofactor>
</comment>
<dbReference type="SMART" id="SM00944">
    <property type="entry name" value="Pro-kuma_activ"/>
    <property type="match status" value="1"/>
</dbReference>
<accession>A0AAV3KBW2</accession>
<gene>
    <name evidence="11" type="ORF">A544_1285</name>
</gene>
<keyword evidence="9" id="KW-0732">Signal</keyword>
<organism evidence="11 12">
    <name type="scientific">Dickeya solani D s0432-1</name>
    <dbReference type="NCBI Taxonomy" id="1231725"/>
    <lineage>
        <taxon>Bacteria</taxon>
        <taxon>Pseudomonadati</taxon>
        <taxon>Pseudomonadota</taxon>
        <taxon>Gammaproteobacteria</taxon>
        <taxon>Enterobacterales</taxon>
        <taxon>Pectobacteriaceae</taxon>
        <taxon>Dickeya</taxon>
    </lineage>
</organism>
<evidence type="ECO:0000259" key="10">
    <source>
        <dbReference type="PROSITE" id="PS51695"/>
    </source>
</evidence>
<keyword evidence="7" id="KW-0865">Zymogen</keyword>
<dbReference type="InterPro" id="IPR015366">
    <property type="entry name" value="S53_propep"/>
</dbReference>
<feature type="active site" description="Charge relay system" evidence="8">
    <location>
        <position position="532"/>
    </location>
</feature>
<evidence type="ECO:0000256" key="6">
    <source>
        <dbReference type="ARBA" id="ARBA00022837"/>
    </source>
</evidence>
<dbReference type="InterPro" id="IPR000209">
    <property type="entry name" value="Peptidase_S8/S53_dom"/>
</dbReference>
<evidence type="ECO:0000256" key="2">
    <source>
        <dbReference type="ARBA" id="ARBA00022670"/>
    </source>
</evidence>
<feature type="chain" id="PRO_5043774786" evidence="9">
    <location>
        <begin position="22"/>
        <end position="623"/>
    </location>
</feature>
<evidence type="ECO:0000256" key="9">
    <source>
        <dbReference type="SAM" id="SignalP"/>
    </source>
</evidence>
<evidence type="ECO:0000256" key="8">
    <source>
        <dbReference type="PROSITE-ProRule" id="PRU01032"/>
    </source>
</evidence>
<dbReference type="Pfam" id="PF09286">
    <property type="entry name" value="Pro-kuma_activ"/>
    <property type="match status" value="1"/>
</dbReference>
<keyword evidence="6" id="KW-0106">Calcium</keyword>
<dbReference type="Proteomes" id="UP000017142">
    <property type="component" value="Unassembled WGS sequence"/>
</dbReference>
<proteinExistence type="predicted"/>
<dbReference type="GO" id="GO:0046872">
    <property type="term" value="F:metal ion binding"/>
    <property type="evidence" value="ECO:0007669"/>
    <property type="project" value="UniProtKB-KW"/>
</dbReference>
<dbReference type="CDD" id="cd11377">
    <property type="entry name" value="Pro-peptidase_S53"/>
    <property type="match status" value="1"/>
</dbReference>
<keyword evidence="3" id="KW-0479">Metal-binding</keyword>
<dbReference type="Gene3D" id="3.40.50.200">
    <property type="entry name" value="Peptidase S8/S53 domain"/>
    <property type="match status" value="1"/>
</dbReference>
<dbReference type="EMBL" id="AMWE01000002">
    <property type="protein sequence ID" value="ERO58110.1"/>
    <property type="molecule type" value="Genomic_DNA"/>
</dbReference>
<evidence type="ECO:0000256" key="3">
    <source>
        <dbReference type="ARBA" id="ARBA00022723"/>
    </source>
</evidence>
<comment type="caution">
    <text evidence="11">The sequence shown here is derived from an EMBL/GenBank/DDBJ whole genome shotgun (WGS) entry which is preliminary data.</text>
</comment>
<dbReference type="InterPro" id="IPR036852">
    <property type="entry name" value="Peptidase_S8/S53_dom_sf"/>
</dbReference>
<comment type="caution">
    <text evidence="8">Lacks conserved residue(s) required for the propagation of feature annotation.</text>
</comment>
<dbReference type="CDD" id="cd04056">
    <property type="entry name" value="Peptidases_S53"/>
    <property type="match status" value="1"/>
</dbReference>
<dbReference type="GO" id="GO:0006508">
    <property type="term" value="P:proteolysis"/>
    <property type="evidence" value="ECO:0007669"/>
    <property type="project" value="UniProtKB-KW"/>
</dbReference>
<dbReference type="PROSITE" id="PS51695">
    <property type="entry name" value="SEDOLISIN"/>
    <property type="match status" value="1"/>
</dbReference>
<sequence>MVKQTVFAALLIAAMLYSAHAQQPQWSSSVTDTLSFDVLLPPQNNDQLDALLKQQHDPQSPLYHHWLSPNEFDRRFGPSTQAAARVTEMLKRQNLQVNQQGNDLHIVASVADAARVFGVPIHISRAGVKRLSMPENWEPSLPDELRQVGALIIGLNPSRWPKRLNIDIDPSSSKAHSAQHIYWYNDLKQAYGYPSYQTMITRNGTTRRLDGSGTTIAILAASDVLDTDIDAYFSLQNFSTHAGTPHNPQVYTRRFVYGAQPGVSREEIKDKSAFEAAADVEMALGGAPGARLMLYVMPNMDNDTILASYQQIVRDNLADIVSSSFGDCELFYVPSYNDGSDRYMKILKQYDAVFRQGNAQGITFVAASGDNAGRACPDQNNANNGRKGRFIPSVEWPAISPWVTGVGGTNLTTTHAAGPRDEAYRQENSYADPIRRADYFGNGATLSGGYFGAGGGLSTLYPRPDYQRTLLGGGTQAMRAVPDIGMHAGGCPPAAIKPCNGGNDSLNGHGNTDRSAVYVYSIGKLGVLHGTSLAAPEFASAVALRVEMQGRQGNINHYIYRLAATVPQAFHHDIPGYNGVVTHHMPLHDVYNYMTGTGTPVVAIFAGVPSVARAGMPQTPGNP</sequence>
<dbReference type="PANTHER" id="PTHR14218:SF15">
    <property type="entry name" value="TRIPEPTIDYL-PEPTIDASE 1"/>
    <property type="match status" value="1"/>
</dbReference>
<dbReference type="GO" id="GO:0008240">
    <property type="term" value="F:tripeptidyl-peptidase activity"/>
    <property type="evidence" value="ECO:0007669"/>
    <property type="project" value="TreeGrafter"/>
</dbReference>
<dbReference type="GeneID" id="43520002"/>
<evidence type="ECO:0000313" key="11">
    <source>
        <dbReference type="EMBL" id="ERO58110.1"/>
    </source>
</evidence>
<dbReference type="InterPro" id="IPR030400">
    <property type="entry name" value="Sedolisin_dom"/>
</dbReference>
<feature type="signal peptide" evidence="9">
    <location>
        <begin position="1"/>
        <end position="21"/>
    </location>
</feature>
<feature type="active site" description="Charge relay system" evidence="8">
    <location>
        <position position="279"/>
    </location>
</feature>
<name>A0AAV3KBW2_9GAMM</name>
<evidence type="ECO:0000313" key="12">
    <source>
        <dbReference type="Proteomes" id="UP000017142"/>
    </source>
</evidence>
<keyword evidence="5 8" id="KW-0720">Serine protease</keyword>
<dbReference type="PANTHER" id="PTHR14218">
    <property type="entry name" value="PROTEASE S8 TRIPEPTIDYL PEPTIDASE I CLN2"/>
    <property type="match status" value="1"/>
</dbReference>
<dbReference type="Pfam" id="PF00082">
    <property type="entry name" value="Peptidase_S8"/>
    <property type="match status" value="1"/>
</dbReference>
<evidence type="ECO:0000256" key="1">
    <source>
        <dbReference type="ARBA" id="ARBA00001913"/>
    </source>
</evidence>
<keyword evidence="4 8" id="KW-0378">Hydrolase</keyword>
<dbReference type="RefSeq" id="WP_022632741.1">
    <property type="nucleotide sequence ID" value="NZ_AMWE01000002.1"/>
</dbReference>
<dbReference type="InterPro" id="IPR050819">
    <property type="entry name" value="Tripeptidyl-peptidase_I"/>
</dbReference>